<keyword evidence="1" id="KW-1133">Transmembrane helix</keyword>
<gene>
    <name evidence="2" type="ORF">EKG83_26210</name>
</gene>
<keyword evidence="3" id="KW-1185">Reference proteome</keyword>
<protein>
    <submittedName>
        <fullName evidence="2">Uncharacterized protein</fullName>
    </submittedName>
</protein>
<evidence type="ECO:0000256" key="1">
    <source>
        <dbReference type="SAM" id="Phobius"/>
    </source>
</evidence>
<reference evidence="3" key="1">
    <citation type="journal article" date="2021" name="Curr. Microbiol.">
        <title>Complete genome of nocamycin-producing strain Saccharothrix syringae NRRL B-16468 reveals the biosynthetic potential for secondary metabolites.</title>
        <authorList>
            <person name="Mo X."/>
            <person name="Yang S."/>
        </authorList>
    </citation>
    <scope>NUCLEOTIDE SEQUENCE [LARGE SCALE GENOMIC DNA]</scope>
    <source>
        <strain evidence="3">ATCC 51364 / DSM 43886 / JCM 6844 / KCTC 9398 / NBRC 14523 / NRRL B-16468 / INA 2240</strain>
    </source>
</reference>
<dbReference type="AlphaFoldDB" id="A0A5Q0H3J1"/>
<feature type="transmembrane region" description="Helical" evidence="1">
    <location>
        <begin position="5"/>
        <end position="24"/>
    </location>
</feature>
<sequence length="92" mass="9879">MRTLYYGLAVAGFLVLVAITALLTNEHADGLGVLLLALLWLAAPLASLVFLIWFIVTLNSIARSLREQTHIARHTAGQLDLLAAREGADATP</sequence>
<keyword evidence="1" id="KW-0812">Transmembrane</keyword>
<dbReference type="EMBL" id="CP034550">
    <property type="protein sequence ID" value="QFZ20444.1"/>
    <property type="molecule type" value="Genomic_DNA"/>
</dbReference>
<dbReference type="RefSeq" id="WP_033434914.1">
    <property type="nucleotide sequence ID" value="NZ_CP034550.1"/>
</dbReference>
<feature type="transmembrane region" description="Helical" evidence="1">
    <location>
        <begin position="30"/>
        <end position="56"/>
    </location>
</feature>
<evidence type="ECO:0000313" key="2">
    <source>
        <dbReference type="EMBL" id="QFZ20444.1"/>
    </source>
</evidence>
<keyword evidence="1" id="KW-0472">Membrane</keyword>
<accession>A0A5Q0H3J1</accession>
<proteinExistence type="predicted"/>
<name>A0A5Q0H3J1_SACSY</name>
<dbReference type="Proteomes" id="UP000325787">
    <property type="component" value="Chromosome"/>
</dbReference>
<dbReference type="KEGG" id="ssyi:EKG83_26210"/>
<evidence type="ECO:0000313" key="3">
    <source>
        <dbReference type="Proteomes" id="UP000325787"/>
    </source>
</evidence>
<organism evidence="2 3">
    <name type="scientific">Saccharothrix syringae</name>
    <name type="common">Nocardiopsis syringae</name>
    <dbReference type="NCBI Taxonomy" id="103733"/>
    <lineage>
        <taxon>Bacteria</taxon>
        <taxon>Bacillati</taxon>
        <taxon>Actinomycetota</taxon>
        <taxon>Actinomycetes</taxon>
        <taxon>Pseudonocardiales</taxon>
        <taxon>Pseudonocardiaceae</taxon>
        <taxon>Saccharothrix</taxon>
    </lineage>
</organism>